<dbReference type="InterPro" id="IPR036876">
    <property type="entry name" value="UVR_dom_sf"/>
</dbReference>
<dbReference type="Pfam" id="PF02151">
    <property type="entry name" value="UVR"/>
    <property type="match status" value="1"/>
</dbReference>
<reference evidence="2" key="1">
    <citation type="submission" date="2020-04" db="EMBL/GenBank/DDBJ databases">
        <title>Deep metagenomics examines the oral microbiome during advanced dental caries in children, revealing novel taxa and co-occurrences with host molecules.</title>
        <authorList>
            <person name="Baker J.L."/>
            <person name="Morton J.T."/>
            <person name="Dinis M."/>
            <person name="Alvarez R."/>
            <person name="Tran N.C."/>
            <person name="Knight R."/>
            <person name="Edlund A."/>
        </authorList>
    </citation>
    <scope>NUCLEOTIDE SEQUENCE</scope>
    <source>
        <strain evidence="2">JCVI_23_bin.22</strain>
    </source>
</reference>
<dbReference type="PROSITE" id="PS50151">
    <property type="entry name" value="UVR"/>
    <property type="match status" value="1"/>
</dbReference>
<evidence type="ECO:0000313" key="2">
    <source>
        <dbReference type="EMBL" id="MBF1713066.1"/>
    </source>
</evidence>
<protein>
    <submittedName>
        <fullName evidence="2">UvrB/UvrC motif-containing protein</fullName>
    </submittedName>
</protein>
<evidence type="ECO:0000259" key="1">
    <source>
        <dbReference type="PROSITE" id="PS50151"/>
    </source>
</evidence>
<gene>
    <name evidence="2" type="ORF">HXO88_04920</name>
</gene>
<feature type="non-terminal residue" evidence="2">
    <location>
        <position position="1"/>
    </location>
</feature>
<evidence type="ECO:0000313" key="3">
    <source>
        <dbReference type="Proteomes" id="UP000721045"/>
    </source>
</evidence>
<sequence>DMVKKLEGQMQEAAGLLDFELAAQIRDMILEIKAMD</sequence>
<dbReference type="InterPro" id="IPR001943">
    <property type="entry name" value="UVR_dom"/>
</dbReference>
<organism evidence="2 3">
    <name type="scientific">Streptococcus intermedius</name>
    <dbReference type="NCBI Taxonomy" id="1338"/>
    <lineage>
        <taxon>Bacteria</taxon>
        <taxon>Bacillati</taxon>
        <taxon>Bacillota</taxon>
        <taxon>Bacilli</taxon>
        <taxon>Lactobacillales</taxon>
        <taxon>Streptococcaceae</taxon>
        <taxon>Streptococcus</taxon>
        <taxon>Streptococcus anginosus group</taxon>
    </lineage>
</organism>
<comment type="caution">
    <text evidence="2">The sequence shown here is derived from an EMBL/GenBank/DDBJ whole genome shotgun (WGS) entry which is preliminary data.</text>
</comment>
<dbReference type="EMBL" id="JABZYP010000015">
    <property type="protein sequence ID" value="MBF1713066.1"/>
    <property type="molecule type" value="Genomic_DNA"/>
</dbReference>
<dbReference type="AlphaFoldDB" id="A0A930RBQ3"/>
<accession>A0A930RBQ3</accession>
<proteinExistence type="predicted"/>
<dbReference type="SUPFAM" id="SSF46600">
    <property type="entry name" value="C-terminal UvrC-binding domain of UvrB"/>
    <property type="match status" value="1"/>
</dbReference>
<dbReference type="Gene3D" id="4.10.860.10">
    <property type="entry name" value="UVR domain"/>
    <property type="match status" value="1"/>
</dbReference>
<name>A0A930RBQ3_STRIT</name>
<dbReference type="Proteomes" id="UP000721045">
    <property type="component" value="Unassembled WGS sequence"/>
</dbReference>
<feature type="domain" description="UVR" evidence="1">
    <location>
        <begin position="1"/>
        <end position="35"/>
    </location>
</feature>